<evidence type="ECO:0000259" key="1">
    <source>
        <dbReference type="PROSITE" id="PS51184"/>
    </source>
</evidence>
<organism evidence="2 3">
    <name type="scientific">Simiduia agarivorans (strain DSM 21679 / JCM 13881 / BCRC 17597 / SA1)</name>
    <dbReference type="NCBI Taxonomy" id="1117647"/>
    <lineage>
        <taxon>Bacteria</taxon>
        <taxon>Pseudomonadati</taxon>
        <taxon>Pseudomonadota</taxon>
        <taxon>Gammaproteobacteria</taxon>
        <taxon>Cellvibrionales</taxon>
        <taxon>Cellvibrionaceae</taxon>
        <taxon>Simiduia</taxon>
    </lineage>
</organism>
<name>K4KQB6_SIMAS</name>
<dbReference type="Gene3D" id="2.60.120.10">
    <property type="entry name" value="Jelly Rolls"/>
    <property type="match status" value="1"/>
</dbReference>
<dbReference type="InterPro" id="IPR014710">
    <property type="entry name" value="RmlC-like_jellyroll"/>
</dbReference>
<dbReference type="HOGENOM" id="CLU_825764_0_0_6"/>
<proteinExistence type="predicted"/>
<protein>
    <submittedName>
        <fullName evidence="2">Transcription factor jumonji jmjC domain-containing protein</fullName>
    </submittedName>
</protein>
<evidence type="ECO:0000313" key="3">
    <source>
        <dbReference type="Proteomes" id="UP000000466"/>
    </source>
</evidence>
<reference evidence="2 3" key="1">
    <citation type="journal article" date="2013" name="Genome Announc.">
        <title>Complete genome sequence of Simiduia agarivorans SA1(T), a marine bacterium able to degrade a variety of polysaccharides.</title>
        <authorList>
            <person name="Lin S.Y."/>
            <person name="Shieh W.Y."/>
            <person name="Chen J.S."/>
            <person name="Tang S.L."/>
        </authorList>
    </citation>
    <scope>NUCLEOTIDE SEQUENCE [LARGE SCALE GENOMIC DNA]</scope>
    <source>
        <strain evidence="3">DSM 21679 / JCM 13881 / BCRC 17597 / SA1</strain>
    </source>
</reference>
<dbReference type="OrthoDB" id="479699at2"/>
<dbReference type="SMART" id="SM00558">
    <property type="entry name" value="JmjC"/>
    <property type="match status" value="1"/>
</dbReference>
<dbReference type="PANTHER" id="PTHR12461:SF105">
    <property type="entry name" value="HYPOXIA-INDUCIBLE FACTOR 1-ALPHA INHIBITOR"/>
    <property type="match status" value="1"/>
</dbReference>
<dbReference type="eggNOG" id="COG2850">
    <property type="taxonomic scope" value="Bacteria"/>
</dbReference>
<dbReference type="Pfam" id="PF13621">
    <property type="entry name" value="Cupin_8"/>
    <property type="match status" value="1"/>
</dbReference>
<dbReference type="PROSITE" id="PS51184">
    <property type="entry name" value="JMJC"/>
    <property type="match status" value="1"/>
</dbReference>
<dbReference type="EMBL" id="CP003746">
    <property type="protein sequence ID" value="AFV00466.2"/>
    <property type="molecule type" value="Genomic_DNA"/>
</dbReference>
<dbReference type="KEGG" id="saga:M5M_16675"/>
<dbReference type="PANTHER" id="PTHR12461">
    <property type="entry name" value="HYPOXIA-INDUCIBLE FACTOR 1 ALPHA INHIBITOR-RELATED"/>
    <property type="match status" value="1"/>
</dbReference>
<gene>
    <name evidence="2" type="ordered locus">M5M_16675</name>
</gene>
<dbReference type="AlphaFoldDB" id="K4KQB6"/>
<feature type="domain" description="JmjC" evidence="1">
    <location>
        <begin position="101"/>
        <end position="263"/>
    </location>
</feature>
<dbReference type="InterPro" id="IPR041667">
    <property type="entry name" value="Cupin_8"/>
</dbReference>
<dbReference type="RefSeq" id="WP_016389796.1">
    <property type="nucleotide sequence ID" value="NC_018868.3"/>
</dbReference>
<sequence length="329" mass="36826">MTRSVVERTGIRLDAIPDILPSDQTPVVFRGAASHWPLVGEQSPDRFITKLRAYDAGRPFVCYRAQAGSDGRYGYTPDVKSLNFEKQSMPFDTFAQALMAFLKGDSDQSVFAPSVHLETFFPLLRSAIDALHQLPSALVQAWLGGRSLIPTHFDSQQNLACCVVGRRRFTLFPPDQIENLYIGPLDLTPAGQPISLADSVEAYPTLDQALACAWVAELEPGDVLYLPAMWWHQVEGLADINLMINYWWRSLPSHHGDAMHALFHAMLSVRDLPTPEKKAWIGLFDHYVFGNTGDGRFDHIPANAKGRLGEIDENRARQMRAQLLQALNR</sequence>
<evidence type="ECO:0000313" key="2">
    <source>
        <dbReference type="EMBL" id="AFV00466.2"/>
    </source>
</evidence>
<dbReference type="InterPro" id="IPR003347">
    <property type="entry name" value="JmjC_dom"/>
</dbReference>
<keyword evidence="3" id="KW-1185">Reference proteome</keyword>
<dbReference type="STRING" id="1117647.M5M_16675"/>
<dbReference type="SUPFAM" id="SSF51197">
    <property type="entry name" value="Clavaminate synthase-like"/>
    <property type="match status" value="1"/>
</dbReference>
<dbReference type="Proteomes" id="UP000000466">
    <property type="component" value="Chromosome"/>
</dbReference>
<accession>K4KQB6</accession>